<evidence type="ECO:0000259" key="1">
    <source>
        <dbReference type="PROSITE" id="PS51737"/>
    </source>
</evidence>
<dbReference type="GO" id="GO:0003677">
    <property type="term" value="F:DNA binding"/>
    <property type="evidence" value="ECO:0007669"/>
    <property type="project" value="InterPro"/>
</dbReference>
<dbReference type="Pfam" id="PF07508">
    <property type="entry name" value="Recombinase"/>
    <property type="match status" value="1"/>
</dbReference>
<name>A0A089QGQ8_9LACO</name>
<sequence length="134" mass="15448">MSKLKYGYQWQIGSIVINPDQADVVKQIFTGFLAGQNRNQLASQFNLTHTTVLRILTSNKYAGAEDYPQIISVADFKQVQEKLKQQIVRKPKQQPTPPTKFYRGIIKKYSDDAFKQAEHIYQLIYSEVEVYGKS</sequence>
<proteinExistence type="predicted"/>
<reference evidence="2 3" key="1">
    <citation type="journal article" date="2014" name="BMC Genomics">
        <title>Unusual genome complexity in Lactobacillus salivarius JCM1046.</title>
        <authorList>
            <person name="Raftis E.J."/>
            <person name="Forde B.M."/>
            <person name="Claesson M.J."/>
            <person name="O'Toole P.W."/>
        </authorList>
    </citation>
    <scope>NUCLEOTIDE SEQUENCE [LARGE SCALE GENOMIC DNA]</scope>
    <source>
        <strain evidence="2 3">JCM1046</strain>
    </source>
</reference>
<dbReference type="PROSITE" id="PS51737">
    <property type="entry name" value="RECOMBINASE_DNA_BIND"/>
    <property type="match status" value="1"/>
</dbReference>
<protein>
    <recommendedName>
        <fullName evidence="1">Recombinase domain-containing protein</fullName>
    </recommendedName>
</protein>
<dbReference type="InterPro" id="IPR038109">
    <property type="entry name" value="DNA_bind_recomb_sf"/>
</dbReference>
<dbReference type="KEGG" id="lsj:LSJ_1368"/>
<dbReference type="RefSeq" id="WP_044005231.1">
    <property type="nucleotide sequence ID" value="NZ_CP007646.1"/>
</dbReference>
<dbReference type="AlphaFoldDB" id="A0A089QGQ8"/>
<gene>
    <name evidence="2" type="ORF">LSJ_1368</name>
</gene>
<dbReference type="Proteomes" id="UP000029488">
    <property type="component" value="Chromosome"/>
</dbReference>
<organism evidence="2 3">
    <name type="scientific">Ligilactobacillus salivarius</name>
    <dbReference type="NCBI Taxonomy" id="1624"/>
    <lineage>
        <taxon>Bacteria</taxon>
        <taxon>Bacillati</taxon>
        <taxon>Bacillota</taxon>
        <taxon>Bacilli</taxon>
        <taxon>Lactobacillales</taxon>
        <taxon>Lactobacillaceae</taxon>
        <taxon>Ligilactobacillus</taxon>
    </lineage>
</organism>
<dbReference type="Gene3D" id="3.90.1750.20">
    <property type="entry name" value="Putative Large Serine Recombinase, Chain B, Domain 2"/>
    <property type="match status" value="1"/>
</dbReference>
<dbReference type="GO" id="GO:0000150">
    <property type="term" value="F:DNA strand exchange activity"/>
    <property type="evidence" value="ECO:0007669"/>
    <property type="project" value="InterPro"/>
</dbReference>
<accession>A0A089QGQ8</accession>
<evidence type="ECO:0000313" key="2">
    <source>
        <dbReference type="EMBL" id="AIR11028.1"/>
    </source>
</evidence>
<evidence type="ECO:0000313" key="3">
    <source>
        <dbReference type="Proteomes" id="UP000029488"/>
    </source>
</evidence>
<dbReference type="InterPro" id="IPR011109">
    <property type="entry name" value="DNA_bind_recombinase_dom"/>
</dbReference>
<dbReference type="EMBL" id="CP007646">
    <property type="protein sequence ID" value="AIR11028.1"/>
    <property type="molecule type" value="Genomic_DNA"/>
</dbReference>
<feature type="domain" description="Recombinase" evidence="1">
    <location>
        <begin position="5"/>
        <end position="89"/>
    </location>
</feature>